<dbReference type="InterPro" id="IPR057475">
    <property type="entry name" value="CUT_C"/>
</dbReference>
<proteinExistence type="predicted"/>
<keyword evidence="10" id="KW-1185">Reference proteome</keyword>
<evidence type="ECO:0000256" key="3">
    <source>
        <dbReference type="ARBA" id="ARBA00022475"/>
    </source>
</evidence>
<dbReference type="PANTHER" id="PTHR22907:SF1">
    <property type="entry name" value="ZP DOMAIN-CONTAINING PROTEIN"/>
    <property type="match status" value="1"/>
</dbReference>
<comment type="caution">
    <text evidence="9">The sequence shown here is derived from an EMBL/GenBank/DDBJ whole genome shotgun (WGS) entry which is preliminary data.</text>
</comment>
<feature type="domain" description="ZP" evidence="8">
    <location>
        <begin position="1"/>
        <end position="136"/>
    </location>
</feature>
<name>A0AAD5QW63_PARTN</name>
<sequence>MALETTIVVMFHPIFMTQVDRAYHIQCHYLEISRNVTKKLEVMWTCNSGETNHYCMTVHSCLASDGQGIGQRLIDENGCSLDRYLLDNLEYGTDLTAGQEAHVFKFADKPTMSFSCVIRLELKEEPSRQCKVQFSH</sequence>
<protein>
    <recommendedName>
        <fullName evidence="8">ZP domain-containing protein</fullName>
    </recommendedName>
</protein>
<dbReference type="GO" id="GO:0042302">
    <property type="term" value="F:structural constituent of cuticle"/>
    <property type="evidence" value="ECO:0007669"/>
    <property type="project" value="UniProtKB-KW"/>
</dbReference>
<comment type="subcellular location">
    <subcellularLocation>
        <location evidence="1">Cell membrane</location>
        <topology evidence="1">Single-pass type I membrane protein</topology>
    </subcellularLocation>
</comment>
<gene>
    <name evidence="9" type="ORF">KIN20_024723</name>
</gene>
<evidence type="ECO:0000313" key="9">
    <source>
        <dbReference type="EMBL" id="KAJ1364600.1"/>
    </source>
</evidence>
<organism evidence="9 10">
    <name type="scientific">Parelaphostrongylus tenuis</name>
    <name type="common">Meningeal worm</name>
    <dbReference type="NCBI Taxonomy" id="148309"/>
    <lineage>
        <taxon>Eukaryota</taxon>
        <taxon>Metazoa</taxon>
        <taxon>Ecdysozoa</taxon>
        <taxon>Nematoda</taxon>
        <taxon>Chromadorea</taxon>
        <taxon>Rhabditida</taxon>
        <taxon>Rhabditina</taxon>
        <taxon>Rhabditomorpha</taxon>
        <taxon>Strongyloidea</taxon>
        <taxon>Metastrongylidae</taxon>
        <taxon>Parelaphostrongylus</taxon>
    </lineage>
</organism>
<dbReference type="InterPro" id="IPR001507">
    <property type="entry name" value="ZP_dom"/>
</dbReference>
<dbReference type="PROSITE" id="PS51034">
    <property type="entry name" value="ZP_2"/>
    <property type="match status" value="1"/>
</dbReference>
<keyword evidence="4" id="KW-0812">Transmembrane</keyword>
<evidence type="ECO:0000256" key="6">
    <source>
        <dbReference type="ARBA" id="ARBA00022989"/>
    </source>
</evidence>
<keyword evidence="2" id="KW-0193">Cuticle</keyword>
<dbReference type="AlphaFoldDB" id="A0AAD5QW63"/>
<dbReference type="Pfam" id="PF25057">
    <property type="entry name" value="CUT_N"/>
    <property type="match status" value="1"/>
</dbReference>
<reference evidence="9" key="1">
    <citation type="submission" date="2021-06" db="EMBL/GenBank/DDBJ databases">
        <title>Parelaphostrongylus tenuis whole genome reference sequence.</title>
        <authorList>
            <person name="Garwood T.J."/>
            <person name="Larsen P.A."/>
            <person name="Fountain-Jones N.M."/>
            <person name="Garbe J.R."/>
            <person name="Macchietto M.G."/>
            <person name="Kania S.A."/>
            <person name="Gerhold R.W."/>
            <person name="Richards J.E."/>
            <person name="Wolf T.M."/>
        </authorList>
    </citation>
    <scope>NUCLEOTIDE SEQUENCE</scope>
    <source>
        <strain evidence="9">MNPRO001-30</strain>
        <tissue evidence="9">Meninges</tissue>
    </source>
</reference>
<keyword evidence="3" id="KW-1003">Cell membrane</keyword>
<keyword evidence="7" id="KW-0472">Membrane</keyword>
<keyword evidence="6" id="KW-1133">Transmembrane helix</keyword>
<evidence type="ECO:0000256" key="4">
    <source>
        <dbReference type="ARBA" id="ARBA00022692"/>
    </source>
</evidence>
<evidence type="ECO:0000313" key="10">
    <source>
        <dbReference type="Proteomes" id="UP001196413"/>
    </source>
</evidence>
<dbReference type="Pfam" id="PF25301">
    <property type="entry name" value="CUT_C"/>
    <property type="match status" value="1"/>
</dbReference>
<dbReference type="Proteomes" id="UP001196413">
    <property type="component" value="Unassembled WGS sequence"/>
</dbReference>
<dbReference type="EMBL" id="JAHQIW010005007">
    <property type="protein sequence ID" value="KAJ1364600.1"/>
    <property type="molecule type" value="Genomic_DNA"/>
</dbReference>
<dbReference type="InterPro" id="IPR051962">
    <property type="entry name" value="Cuticlin"/>
</dbReference>
<accession>A0AAD5QW63</accession>
<evidence type="ECO:0000256" key="5">
    <source>
        <dbReference type="ARBA" id="ARBA00022729"/>
    </source>
</evidence>
<dbReference type="PANTHER" id="PTHR22907">
    <property type="entry name" value="GH04558P"/>
    <property type="match status" value="1"/>
</dbReference>
<evidence type="ECO:0000256" key="1">
    <source>
        <dbReference type="ARBA" id="ARBA00004251"/>
    </source>
</evidence>
<keyword evidence="5" id="KW-0732">Signal</keyword>
<evidence type="ECO:0000256" key="2">
    <source>
        <dbReference type="ARBA" id="ARBA00022460"/>
    </source>
</evidence>
<evidence type="ECO:0000256" key="7">
    <source>
        <dbReference type="ARBA" id="ARBA00023136"/>
    </source>
</evidence>
<dbReference type="InterPro" id="IPR056953">
    <property type="entry name" value="CUT_N"/>
</dbReference>
<dbReference type="GO" id="GO:0005886">
    <property type="term" value="C:plasma membrane"/>
    <property type="evidence" value="ECO:0007669"/>
    <property type="project" value="UniProtKB-SubCell"/>
</dbReference>
<evidence type="ECO:0000259" key="8">
    <source>
        <dbReference type="PROSITE" id="PS51034"/>
    </source>
</evidence>